<feature type="chain" id="PRO_5001717695" description="DUF306 domain-containing protein" evidence="2">
    <location>
        <begin position="22"/>
        <end position="186"/>
    </location>
</feature>
<sequence length="186" mass="20203">MKKIILGAALLTSAFTSMVMAQSKLLAKTTWKIENIAADGNIVLKKTKHINLLAEEPKFNYLQFTDSKKYKTGNSCFQTDASYSLYEESNQLELYSGISGSSSDCTEPKNIEGTYAYKITGDRMDLQRIQSENMNNEDAQAAEGAETADPGEAIDAAAEAAVAAAKAAAKEANNAKRKKTTKKARK</sequence>
<dbReference type="Proteomes" id="UP000028933">
    <property type="component" value="Chromosome"/>
</dbReference>
<feature type="compositionally biased region" description="Basic residues" evidence="1">
    <location>
        <begin position="175"/>
        <end position="186"/>
    </location>
</feature>
<dbReference type="EMBL" id="CP007547">
    <property type="protein sequence ID" value="AIL45663.1"/>
    <property type="molecule type" value="Genomic_DNA"/>
</dbReference>
<dbReference type="HOGENOM" id="CLU_1479847_0_0_10"/>
<accession>A0A077EGH8</accession>
<feature type="region of interest" description="Disordered" evidence="1">
    <location>
        <begin position="167"/>
        <end position="186"/>
    </location>
</feature>
<evidence type="ECO:0000256" key="2">
    <source>
        <dbReference type="SAM" id="SignalP"/>
    </source>
</evidence>
<dbReference type="eggNOG" id="ENOG502ZZK6">
    <property type="taxonomic scope" value="Bacteria"/>
</dbReference>
<keyword evidence="2" id="KW-0732">Signal</keyword>
<evidence type="ECO:0000313" key="4">
    <source>
        <dbReference type="Proteomes" id="UP000028933"/>
    </source>
</evidence>
<reference evidence="3" key="1">
    <citation type="journal article" date="2013" name="Lancet">
        <title>First case of E anophelis outbreak in an intensive-care unit.</title>
        <authorList>
            <person name="Teo J."/>
            <person name="Tan S.Y."/>
            <person name="Tay M."/>
            <person name="Ding Y."/>
            <person name="Kjelleberg S."/>
            <person name="Givskov M."/>
            <person name="Lin R.T."/>
            <person name="Yang L."/>
        </authorList>
    </citation>
    <scope>NUCLEOTIDE SEQUENCE [LARGE SCALE GENOMIC DNA]</scope>
    <source>
        <strain evidence="3">NUHP1</strain>
    </source>
</reference>
<reference evidence="3" key="2">
    <citation type="journal article" date="2015" name="Genome Biol. Evol.">
        <title>Complete Genome Sequence and Transcriptomic Analysis of the Novel Pathogen Elizabethkingia anophelis in Response to Oxidative Stress.</title>
        <authorList>
            <person name="Li Y."/>
            <person name="Liu Y."/>
            <person name="Chew S.C."/>
            <person name="Tay M."/>
            <person name="Salido M.M."/>
            <person name="Teo J."/>
            <person name="Lauro F.M."/>
            <person name="Givskov M."/>
            <person name="Yang L."/>
        </authorList>
    </citation>
    <scope>NUCLEOTIDE SEQUENCE</scope>
    <source>
        <strain evidence="3">NUHP1</strain>
    </source>
</reference>
<feature type="signal peptide" evidence="2">
    <location>
        <begin position="1"/>
        <end position="21"/>
    </location>
</feature>
<proteinExistence type="predicted"/>
<organism evidence="3 4">
    <name type="scientific">Elizabethkingia anophelis NUHP1</name>
    <dbReference type="NCBI Taxonomy" id="1338011"/>
    <lineage>
        <taxon>Bacteria</taxon>
        <taxon>Pseudomonadati</taxon>
        <taxon>Bacteroidota</taxon>
        <taxon>Flavobacteriia</taxon>
        <taxon>Flavobacteriales</taxon>
        <taxon>Weeksellaceae</taxon>
        <taxon>Elizabethkingia</taxon>
    </lineage>
</organism>
<evidence type="ECO:0008006" key="5">
    <source>
        <dbReference type="Google" id="ProtNLM"/>
    </source>
</evidence>
<dbReference type="KEGG" id="eao:BD94_1888"/>
<dbReference type="RefSeq" id="WP_021346782.1">
    <property type="nucleotide sequence ID" value="NZ_CP007547.1"/>
</dbReference>
<name>A0A077EGH8_9FLAO</name>
<evidence type="ECO:0000313" key="3">
    <source>
        <dbReference type="EMBL" id="AIL45663.1"/>
    </source>
</evidence>
<dbReference type="AlphaFoldDB" id="A0A077EGH8"/>
<gene>
    <name evidence="3" type="ORF">BD94_1888</name>
</gene>
<protein>
    <recommendedName>
        <fullName evidence="5">DUF306 domain-containing protein</fullName>
    </recommendedName>
</protein>
<dbReference type="STRING" id="1338011.BD94_1888"/>
<evidence type="ECO:0000256" key="1">
    <source>
        <dbReference type="SAM" id="MobiDB-lite"/>
    </source>
</evidence>